<name>A0A7C4QR93_9PLAN</name>
<comment type="caution">
    <text evidence="4">The sequence shown here is derived from an EMBL/GenBank/DDBJ whole genome shotgun (WGS) entry which is preliminary data.</text>
</comment>
<dbReference type="AlphaFoldDB" id="A0A7C4QR93"/>
<protein>
    <submittedName>
        <fullName evidence="4">DUF1553 domain-containing protein</fullName>
    </submittedName>
</protein>
<feature type="signal peptide" evidence="1">
    <location>
        <begin position="1"/>
        <end position="22"/>
    </location>
</feature>
<evidence type="ECO:0000313" key="4">
    <source>
        <dbReference type="EMBL" id="HGT39426.1"/>
    </source>
</evidence>
<dbReference type="InterPro" id="IPR022655">
    <property type="entry name" value="DUF1553"/>
</dbReference>
<dbReference type="EMBL" id="DSVQ01000012">
    <property type="protein sequence ID" value="HGT39426.1"/>
    <property type="molecule type" value="Genomic_DNA"/>
</dbReference>
<evidence type="ECO:0000259" key="3">
    <source>
        <dbReference type="Pfam" id="PF07587"/>
    </source>
</evidence>
<feature type="chain" id="PRO_5028227288" evidence="1">
    <location>
        <begin position="23"/>
        <end position="752"/>
    </location>
</feature>
<feature type="domain" description="DUF1549" evidence="2">
    <location>
        <begin position="69"/>
        <end position="273"/>
    </location>
</feature>
<evidence type="ECO:0000256" key="1">
    <source>
        <dbReference type="SAM" id="SignalP"/>
    </source>
</evidence>
<gene>
    <name evidence="4" type="ORF">ENS64_09230</name>
</gene>
<dbReference type="Pfam" id="PF07587">
    <property type="entry name" value="PSD1"/>
    <property type="match status" value="1"/>
</dbReference>
<organism evidence="4">
    <name type="scientific">Schlesneria paludicola</name>
    <dbReference type="NCBI Taxonomy" id="360056"/>
    <lineage>
        <taxon>Bacteria</taxon>
        <taxon>Pseudomonadati</taxon>
        <taxon>Planctomycetota</taxon>
        <taxon>Planctomycetia</taxon>
        <taxon>Planctomycetales</taxon>
        <taxon>Planctomycetaceae</taxon>
        <taxon>Schlesneria</taxon>
    </lineage>
</organism>
<evidence type="ECO:0000259" key="2">
    <source>
        <dbReference type="Pfam" id="PF07583"/>
    </source>
</evidence>
<accession>A0A7C4QR93</accession>
<dbReference type="Pfam" id="PF07583">
    <property type="entry name" value="PSCyt2"/>
    <property type="match status" value="1"/>
</dbReference>
<dbReference type="PANTHER" id="PTHR35889">
    <property type="entry name" value="CYCLOINULO-OLIGOSACCHARIDE FRUCTANOTRANSFERASE-RELATED"/>
    <property type="match status" value="1"/>
</dbReference>
<sequence length="752" mass="84626">MCVAARIACVGWWSLWATVVMVGNYQEAAGTEDAVRTQNAASNTAHWAFRPMHRPAVPTVRSVERLATPVDAFILSRLEAAGLTLSPPADKPTLLRRVTYDLTGLPPTPEEVDAFLGDDSSDAFARVVDRLLASPRYGETWGRMWLDLVRFAETAGFNADPPRPLAYKYRDYVIRAFNQDTPYDRFIAEQLAGDELYPESAEALAATGYNRMWPDESNASNVLLARQSAFNDLTANVGAVFLGLSLGCAQCHDHKFDPLLQSDFYQLQAFFAGIVLQDKRPVSPSAQLVEYERQRAAWLAETAELRRELHAIETQARRILGEIKRLKFPPAVLDAVDTHPAERTPLQHQLAFWSERQIDINEGDLHTVLDDFARERREVLLREWSAARRREPQPPAETSVMAVAEITEQPPTTYLLAVGSYEDPLEETPPGFPLILRVHRDEQPRIVPPRPGTSGRRAALAAWLAAPDHPLTHRVVVNRMWQGHFGRGLVENANDFGTQTAPPSHPELLDWLATEFVRQGWSWKHLHRVILLSATYQQSARLTAHEDRHAPGIDPDNQLYWHFPRQRLSAERIRDAWLAAADQLNEALYGPGVRPELPPNFGGAANWKVSENPADRFRRSVYIYAKRNLPYPLLQAFDFPDMHESCGCRTQTVIAPQALLLLNNGLVLEAAERLASRVRQAADTADPYPAIRQLWRVALGREPSLPEQRRAAEFLARQQQELSAEGNPDPPTAAWTDLCHAVLNSNEFLYVD</sequence>
<proteinExistence type="predicted"/>
<keyword evidence="1" id="KW-0732">Signal</keyword>
<feature type="domain" description="DUF1553" evidence="3">
    <location>
        <begin position="456"/>
        <end position="715"/>
    </location>
</feature>
<dbReference type="InterPro" id="IPR011444">
    <property type="entry name" value="DUF1549"/>
</dbReference>
<reference evidence="4" key="1">
    <citation type="journal article" date="2020" name="mSystems">
        <title>Genome- and Community-Level Interaction Insights into Carbon Utilization and Element Cycling Functions of Hydrothermarchaeota in Hydrothermal Sediment.</title>
        <authorList>
            <person name="Zhou Z."/>
            <person name="Liu Y."/>
            <person name="Xu W."/>
            <person name="Pan J."/>
            <person name="Luo Z.H."/>
            <person name="Li M."/>
        </authorList>
    </citation>
    <scope>NUCLEOTIDE SEQUENCE [LARGE SCALE GENOMIC DNA]</scope>
    <source>
        <strain evidence="4">SpSt-508</strain>
    </source>
</reference>
<dbReference type="PANTHER" id="PTHR35889:SF3">
    <property type="entry name" value="F-BOX DOMAIN-CONTAINING PROTEIN"/>
    <property type="match status" value="1"/>
</dbReference>